<gene>
    <name evidence="3" type="ORF">SAMN04489708_11178</name>
</gene>
<dbReference type="OrthoDB" id="5295180at2"/>
<proteinExistence type="predicted"/>
<dbReference type="Proteomes" id="UP000199317">
    <property type="component" value="Unassembled WGS sequence"/>
</dbReference>
<evidence type="ECO:0000256" key="1">
    <source>
        <dbReference type="SAM" id="MobiDB-lite"/>
    </source>
</evidence>
<accession>A0A1H0S3K9</accession>
<evidence type="ECO:0008006" key="5">
    <source>
        <dbReference type="Google" id="ProtNLM"/>
    </source>
</evidence>
<evidence type="ECO:0000313" key="3">
    <source>
        <dbReference type="EMBL" id="SDP35838.1"/>
    </source>
</evidence>
<dbReference type="EMBL" id="FNJL01000011">
    <property type="protein sequence ID" value="SDP35838.1"/>
    <property type="molecule type" value="Genomic_DNA"/>
</dbReference>
<keyword evidence="2" id="KW-1133">Transmembrane helix</keyword>
<feature type="transmembrane region" description="Helical" evidence="2">
    <location>
        <begin position="20"/>
        <end position="43"/>
    </location>
</feature>
<evidence type="ECO:0000256" key="2">
    <source>
        <dbReference type="SAM" id="Phobius"/>
    </source>
</evidence>
<keyword evidence="2" id="KW-0472">Membrane</keyword>
<keyword evidence="4" id="KW-1185">Reference proteome</keyword>
<protein>
    <recommendedName>
        <fullName evidence="5">Nitrogen fixation protein FixH</fullName>
    </recommendedName>
</protein>
<dbReference type="RefSeq" id="WP_092834529.1">
    <property type="nucleotide sequence ID" value="NZ_CP028290.1"/>
</dbReference>
<sequence length="94" mass="10268">MAQKTTSAAVAAQPWWKFGHVWMVIAGPAIVVVAGTATAWLAVRQPDPVVAEDYYRQGIEINRTLERERARASAMEPAMKARNHAATPAGDQPR</sequence>
<name>A0A1H0S3K9_9BURK</name>
<reference evidence="4" key="1">
    <citation type="submission" date="2016-10" db="EMBL/GenBank/DDBJ databases">
        <authorList>
            <person name="Varghese N."/>
            <person name="Submissions S."/>
        </authorList>
    </citation>
    <scope>NUCLEOTIDE SEQUENCE [LARGE SCALE GENOMIC DNA]</scope>
    <source>
        <strain evidence="4">DSM 17101</strain>
    </source>
</reference>
<dbReference type="Pfam" id="PF05751">
    <property type="entry name" value="FixH"/>
    <property type="match status" value="1"/>
</dbReference>
<dbReference type="InterPro" id="IPR008620">
    <property type="entry name" value="FixH"/>
</dbReference>
<evidence type="ECO:0000313" key="4">
    <source>
        <dbReference type="Proteomes" id="UP000199317"/>
    </source>
</evidence>
<dbReference type="AlphaFoldDB" id="A0A1H0S3K9"/>
<keyword evidence="2" id="KW-0812">Transmembrane</keyword>
<organism evidence="3 4">
    <name type="scientific">Paracidovorax cattleyae</name>
    <dbReference type="NCBI Taxonomy" id="80868"/>
    <lineage>
        <taxon>Bacteria</taxon>
        <taxon>Pseudomonadati</taxon>
        <taxon>Pseudomonadota</taxon>
        <taxon>Betaproteobacteria</taxon>
        <taxon>Burkholderiales</taxon>
        <taxon>Comamonadaceae</taxon>
        <taxon>Paracidovorax</taxon>
    </lineage>
</organism>
<feature type="region of interest" description="Disordered" evidence="1">
    <location>
        <begin position="70"/>
        <end position="94"/>
    </location>
</feature>